<feature type="domain" description="Large ribosomal subunit protein uL5 N-terminal" evidence="7">
    <location>
        <begin position="23"/>
        <end position="79"/>
    </location>
</feature>
<keyword evidence="5" id="KW-0694">RNA-binding</keyword>
<dbReference type="Pfam" id="PF00281">
    <property type="entry name" value="Ribosomal_L5"/>
    <property type="match status" value="1"/>
</dbReference>
<evidence type="ECO:0000313" key="10">
    <source>
        <dbReference type="Proteomes" id="UP000178367"/>
    </source>
</evidence>
<reference evidence="9 10" key="1">
    <citation type="journal article" date="2016" name="Nat. Commun.">
        <title>Thousands of microbial genomes shed light on interconnected biogeochemical processes in an aquifer system.</title>
        <authorList>
            <person name="Anantharaman K."/>
            <person name="Brown C.T."/>
            <person name="Hug L.A."/>
            <person name="Sharon I."/>
            <person name="Castelle C.J."/>
            <person name="Probst A.J."/>
            <person name="Thomas B.C."/>
            <person name="Singh A."/>
            <person name="Wilkins M.J."/>
            <person name="Karaoz U."/>
            <person name="Brodie E.L."/>
            <person name="Williams K.H."/>
            <person name="Hubbard S.S."/>
            <person name="Banfield J.F."/>
        </authorList>
    </citation>
    <scope>NUCLEOTIDE SEQUENCE [LARGE SCALE GENOMIC DNA]</scope>
</reference>
<dbReference type="GO" id="GO:0005840">
    <property type="term" value="C:ribosome"/>
    <property type="evidence" value="ECO:0007669"/>
    <property type="project" value="UniProtKB-KW"/>
</dbReference>
<dbReference type="GO" id="GO:0006412">
    <property type="term" value="P:translation"/>
    <property type="evidence" value="ECO:0007669"/>
    <property type="project" value="UniProtKB-UniRule"/>
</dbReference>
<keyword evidence="2 5" id="KW-0689">Ribosomal protein</keyword>
<dbReference type="NCBIfam" id="NF000585">
    <property type="entry name" value="PRK00010.1"/>
    <property type="match status" value="1"/>
</dbReference>
<dbReference type="InterPro" id="IPR020930">
    <property type="entry name" value="Ribosomal_uL5_bac-type"/>
</dbReference>
<dbReference type="HAMAP" id="MF_01333_B">
    <property type="entry name" value="Ribosomal_uL5_B"/>
    <property type="match status" value="1"/>
</dbReference>
<dbReference type="InterPro" id="IPR022803">
    <property type="entry name" value="Ribosomal_uL5_dom_sf"/>
</dbReference>
<comment type="subunit">
    <text evidence="5">Part of the 50S ribosomal subunit; part of the 5S rRNA/L5/L18/L25 subcomplex. Contacts the 5S rRNA and the P site tRNA. Forms a bridge to the 30S subunit in the 70S ribosome.</text>
</comment>
<evidence type="ECO:0000256" key="2">
    <source>
        <dbReference type="ARBA" id="ARBA00022980"/>
    </source>
</evidence>
<dbReference type="Gene3D" id="3.30.1440.10">
    <property type="match status" value="1"/>
</dbReference>
<dbReference type="AlphaFoldDB" id="A0A1F5SJ63"/>
<comment type="similarity">
    <text evidence="1 5 6">Belongs to the universal ribosomal protein uL5 family.</text>
</comment>
<comment type="caution">
    <text evidence="9">The sequence shown here is derived from an EMBL/GenBank/DDBJ whole genome shotgun (WGS) entry which is preliminary data.</text>
</comment>
<dbReference type="InterPro" id="IPR031310">
    <property type="entry name" value="Ribosomal_uL5_N"/>
</dbReference>
<evidence type="ECO:0000256" key="4">
    <source>
        <dbReference type="ARBA" id="ARBA00035245"/>
    </source>
</evidence>
<organism evidence="9 10">
    <name type="scientific">Candidatus Falkowbacteria bacterium RIFOXYA2_FULL_47_19</name>
    <dbReference type="NCBI Taxonomy" id="1797994"/>
    <lineage>
        <taxon>Bacteria</taxon>
        <taxon>Candidatus Falkowiibacteriota</taxon>
    </lineage>
</organism>
<dbReference type="Pfam" id="PF00673">
    <property type="entry name" value="Ribosomal_L5_C"/>
    <property type="match status" value="1"/>
</dbReference>
<dbReference type="InterPro" id="IPR002132">
    <property type="entry name" value="Ribosomal_uL5"/>
</dbReference>
<accession>A0A1F5SJ63</accession>
<evidence type="ECO:0000256" key="5">
    <source>
        <dbReference type="HAMAP-Rule" id="MF_01333"/>
    </source>
</evidence>
<dbReference type="Proteomes" id="UP000178367">
    <property type="component" value="Unassembled WGS sequence"/>
</dbReference>
<dbReference type="EMBL" id="MFGB01000016">
    <property type="protein sequence ID" value="OGF26331.1"/>
    <property type="molecule type" value="Genomic_DNA"/>
</dbReference>
<evidence type="ECO:0000313" key="9">
    <source>
        <dbReference type="EMBL" id="OGF26331.1"/>
    </source>
</evidence>
<name>A0A1F5SJ63_9BACT</name>
<evidence type="ECO:0000259" key="8">
    <source>
        <dbReference type="Pfam" id="PF00673"/>
    </source>
</evidence>
<evidence type="ECO:0000256" key="6">
    <source>
        <dbReference type="RuleBase" id="RU003930"/>
    </source>
</evidence>
<feature type="domain" description="Large ribosomal subunit protein uL5 C-terminal" evidence="8">
    <location>
        <begin position="84"/>
        <end position="175"/>
    </location>
</feature>
<dbReference type="PANTHER" id="PTHR11994">
    <property type="entry name" value="60S RIBOSOMAL PROTEIN L11-RELATED"/>
    <property type="match status" value="1"/>
</dbReference>
<evidence type="ECO:0000256" key="3">
    <source>
        <dbReference type="ARBA" id="ARBA00023274"/>
    </source>
</evidence>
<proteinExistence type="inferred from homology"/>
<keyword evidence="5" id="KW-0820">tRNA-binding</keyword>
<dbReference type="FunFam" id="3.30.1440.10:FF:000001">
    <property type="entry name" value="50S ribosomal protein L5"/>
    <property type="match status" value="1"/>
</dbReference>
<keyword evidence="3 5" id="KW-0687">Ribonucleoprotein</keyword>
<dbReference type="InterPro" id="IPR031309">
    <property type="entry name" value="Ribosomal_uL5_C"/>
</dbReference>
<dbReference type="PIRSF" id="PIRSF002161">
    <property type="entry name" value="Ribosomal_L5"/>
    <property type="match status" value="1"/>
</dbReference>
<protein>
    <recommendedName>
        <fullName evidence="4 5">Large ribosomal subunit protein uL5</fullName>
    </recommendedName>
</protein>
<dbReference type="GO" id="GO:1990904">
    <property type="term" value="C:ribonucleoprotein complex"/>
    <property type="evidence" value="ECO:0007669"/>
    <property type="project" value="UniProtKB-KW"/>
</dbReference>
<sequence>MESQTAYKKTILPKLKEKFGYKNDLEAPRLKKVVVNVGFGRHMKEKAYIDAVVSGLTRITGQKPVLAKARKSISSFKIREGNVIGAYVTLRGARMHDFVNKLINITFPRVRDFRGINEKNVDRMGNMTIGFREHISFPEISADEVENVFGLEISLSIGARSREEGLELYKLLGFPIKKDK</sequence>
<gene>
    <name evidence="5" type="primary">rplE</name>
    <name evidence="9" type="ORF">A2227_03550</name>
</gene>
<dbReference type="STRING" id="1797994.A2227_03550"/>
<evidence type="ECO:0000256" key="1">
    <source>
        <dbReference type="ARBA" id="ARBA00008553"/>
    </source>
</evidence>
<keyword evidence="5" id="KW-0699">rRNA-binding</keyword>
<dbReference type="GO" id="GO:0019843">
    <property type="term" value="F:rRNA binding"/>
    <property type="evidence" value="ECO:0007669"/>
    <property type="project" value="UniProtKB-UniRule"/>
</dbReference>
<comment type="function">
    <text evidence="5">This is 1 of the proteins that bind and probably mediate the attachment of the 5S RNA into the large ribosomal subunit, where it forms part of the central protuberance. In the 70S ribosome it contacts protein S13 of the 30S subunit (bridge B1b), connecting the 2 subunits; this bridge is implicated in subunit movement. Contacts the P site tRNA; the 5S rRNA and some of its associated proteins might help stabilize positioning of ribosome-bound tRNAs.</text>
</comment>
<evidence type="ECO:0000259" key="7">
    <source>
        <dbReference type="Pfam" id="PF00281"/>
    </source>
</evidence>
<dbReference type="GO" id="GO:0000049">
    <property type="term" value="F:tRNA binding"/>
    <property type="evidence" value="ECO:0007669"/>
    <property type="project" value="UniProtKB-UniRule"/>
</dbReference>
<dbReference type="SUPFAM" id="SSF55282">
    <property type="entry name" value="RL5-like"/>
    <property type="match status" value="1"/>
</dbReference>
<dbReference type="GO" id="GO:0003735">
    <property type="term" value="F:structural constituent of ribosome"/>
    <property type="evidence" value="ECO:0007669"/>
    <property type="project" value="InterPro"/>
</dbReference>